<dbReference type="EMBL" id="DS113561">
    <property type="protein sequence ID" value="EAY01645.1"/>
    <property type="molecule type" value="Genomic_DNA"/>
</dbReference>
<dbReference type="Proteomes" id="UP000001542">
    <property type="component" value="Unassembled WGS sequence"/>
</dbReference>
<reference evidence="1" key="1">
    <citation type="submission" date="2006-10" db="EMBL/GenBank/DDBJ databases">
        <authorList>
            <person name="Amadeo P."/>
            <person name="Zhao Q."/>
            <person name="Wortman J."/>
            <person name="Fraser-Liggett C."/>
            <person name="Carlton J."/>
        </authorList>
    </citation>
    <scope>NUCLEOTIDE SEQUENCE</scope>
    <source>
        <strain evidence="1">G3</strain>
    </source>
</reference>
<dbReference type="Gene3D" id="3.90.190.10">
    <property type="entry name" value="Protein tyrosine phosphatase superfamily"/>
    <property type="match status" value="1"/>
</dbReference>
<dbReference type="InterPro" id="IPR029021">
    <property type="entry name" value="Prot-tyrosine_phosphatase-like"/>
</dbReference>
<protein>
    <submittedName>
        <fullName evidence="1">Uncharacterized protein</fullName>
    </submittedName>
</protein>
<evidence type="ECO:0000313" key="1">
    <source>
        <dbReference type="EMBL" id="EAY01645.1"/>
    </source>
</evidence>
<evidence type="ECO:0000313" key="2">
    <source>
        <dbReference type="Proteomes" id="UP000001542"/>
    </source>
</evidence>
<name>A2F0F0_TRIV3</name>
<reference evidence="1" key="2">
    <citation type="journal article" date="2007" name="Science">
        <title>Draft genome sequence of the sexually transmitted pathogen Trichomonas vaginalis.</title>
        <authorList>
            <person name="Carlton J.M."/>
            <person name="Hirt R.P."/>
            <person name="Silva J.C."/>
            <person name="Delcher A.L."/>
            <person name="Schatz M."/>
            <person name="Zhao Q."/>
            <person name="Wortman J.R."/>
            <person name="Bidwell S.L."/>
            <person name="Alsmark U.C.M."/>
            <person name="Besteiro S."/>
            <person name="Sicheritz-Ponten T."/>
            <person name="Noel C.J."/>
            <person name="Dacks J.B."/>
            <person name="Foster P.G."/>
            <person name="Simillion C."/>
            <person name="Van de Peer Y."/>
            <person name="Miranda-Saavedra D."/>
            <person name="Barton G.J."/>
            <person name="Westrop G.D."/>
            <person name="Mueller S."/>
            <person name="Dessi D."/>
            <person name="Fiori P.L."/>
            <person name="Ren Q."/>
            <person name="Paulsen I."/>
            <person name="Zhang H."/>
            <person name="Bastida-Corcuera F.D."/>
            <person name="Simoes-Barbosa A."/>
            <person name="Brown M.T."/>
            <person name="Hayes R.D."/>
            <person name="Mukherjee M."/>
            <person name="Okumura C.Y."/>
            <person name="Schneider R."/>
            <person name="Smith A.J."/>
            <person name="Vanacova S."/>
            <person name="Villalvazo M."/>
            <person name="Haas B.J."/>
            <person name="Pertea M."/>
            <person name="Feldblyum T.V."/>
            <person name="Utterback T.R."/>
            <person name="Shu C.L."/>
            <person name="Osoegawa K."/>
            <person name="de Jong P.J."/>
            <person name="Hrdy I."/>
            <person name="Horvathova L."/>
            <person name="Zubacova Z."/>
            <person name="Dolezal P."/>
            <person name="Malik S.B."/>
            <person name="Logsdon J.M. Jr."/>
            <person name="Henze K."/>
            <person name="Gupta A."/>
            <person name="Wang C.C."/>
            <person name="Dunne R.L."/>
            <person name="Upcroft J.A."/>
            <person name="Upcroft P."/>
            <person name="White O."/>
            <person name="Salzberg S.L."/>
            <person name="Tang P."/>
            <person name="Chiu C.-H."/>
            <person name="Lee Y.-S."/>
            <person name="Embley T.M."/>
            <person name="Coombs G.H."/>
            <person name="Mottram J.C."/>
            <person name="Tachezy J."/>
            <person name="Fraser-Liggett C.M."/>
            <person name="Johnson P.J."/>
        </authorList>
    </citation>
    <scope>NUCLEOTIDE SEQUENCE [LARGE SCALE GENOMIC DNA]</scope>
    <source>
        <strain evidence="1">G3</strain>
    </source>
</reference>
<sequence length="532" mass="60208">MRKKFEPPKARKIPAYWINTPTHSTLYAPKEFPDLEFIMMKTPMNPKLLETFPPEYKWTFYAAASTARSMCPQNTEFIAINVAKKGSYVSEIDWKTTGIHYEEIPVQWGNTISNVDHFYKIVAKYKEITQFKLCFLVYSSRGYDKPAYLIASALLSKIPEMAETIFTDIKAVHPPGFLKTKALRVLSHEYGLNLKVPDEVEIPEWYFPLPVPDSGVPPIPLLKVNFPGLQEIGATSGNGADANNVRKILGEYGIIEAGRLSSTIHNTIWSSQLLGLFETTKFRVTFEPEGSSILILATDLNFSYVIDKNGEVWIAPIIAKTQLPLICRGILQKKRGGSSNIFLIDIMRCGQLNFAEEPIDNRISYLWSFVVENLSTKDDSKNIEFIVRTIALLKNASDVYKWISKMNFRCSGITLVPIEGNLNGSIFIPLNGCLIPFQASLHDGQTAIIYSNNNGEMVPVSFARIDAEATGIDGRTVYAYYSPEIHNWVIKKYSRDLHRSNYSYVCSMMKFFDTDAHTIDVLKFLVSRFSNL</sequence>
<dbReference type="RefSeq" id="XP_001330377.1">
    <property type="nucleotide sequence ID" value="XM_001330342.1"/>
</dbReference>
<dbReference type="InParanoid" id="A2F0F0"/>
<dbReference type="SMR" id="A2F0F0"/>
<keyword evidence="2" id="KW-1185">Reference proteome</keyword>
<accession>A2F0F0</accession>
<dbReference type="VEuPathDB" id="TrichDB:TVAG_292780"/>
<proteinExistence type="predicted"/>
<dbReference type="STRING" id="5722.A2F0F0"/>
<dbReference type="VEuPathDB" id="TrichDB:TVAGG3_0216660"/>
<dbReference type="KEGG" id="tva:4759472"/>
<gene>
    <name evidence="1" type="ORF">TVAG_292780</name>
</gene>
<organism evidence="1 2">
    <name type="scientific">Trichomonas vaginalis (strain ATCC PRA-98 / G3)</name>
    <dbReference type="NCBI Taxonomy" id="412133"/>
    <lineage>
        <taxon>Eukaryota</taxon>
        <taxon>Metamonada</taxon>
        <taxon>Parabasalia</taxon>
        <taxon>Trichomonadida</taxon>
        <taxon>Trichomonadidae</taxon>
        <taxon>Trichomonas</taxon>
    </lineage>
</organism>
<dbReference type="AlphaFoldDB" id="A2F0F0"/>